<feature type="domain" description="HD" evidence="1">
    <location>
        <begin position="26"/>
        <end position="132"/>
    </location>
</feature>
<dbReference type="SUPFAM" id="SSF109604">
    <property type="entry name" value="HD-domain/PDEase-like"/>
    <property type="match status" value="1"/>
</dbReference>
<dbReference type="RefSeq" id="WP_168964204.1">
    <property type="nucleotide sequence ID" value="NZ_CAJKCJ010000023.1"/>
</dbReference>
<proteinExistence type="predicted"/>
<dbReference type="Proteomes" id="UP000576225">
    <property type="component" value="Unassembled WGS sequence"/>
</dbReference>
<dbReference type="InterPro" id="IPR006674">
    <property type="entry name" value="HD_domain"/>
</dbReference>
<evidence type="ECO:0000313" key="3">
    <source>
        <dbReference type="Proteomes" id="UP000576225"/>
    </source>
</evidence>
<gene>
    <name evidence="2" type="ORF">HF882_22185</name>
</gene>
<evidence type="ECO:0000259" key="1">
    <source>
        <dbReference type="Pfam" id="PF01966"/>
    </source>
</evidence>
<protein>
    <submittedName>
        <fullName evidence="2">HD domain-containing protein</fullName>
    </submittedName>
</protein>
<dbReference type="Pfam" id="PF01966">
    <property type="entry name" value="HD"/>
    <property type="match status" value="1"/>
</dbReference>
<comment type="caution">
    <text evidence="2">The sequence shown here is derived from an EMBL/GenBank/DDBJ whole genome shotgun (WGS) entry which is preliminary data.</text>
</comment>
<reference evidence="2 3" key="1">
    <citation type="submission" date="2020-04" db="EMBL/GenBank/DDBJ databases">
        <authorList>
            <person name="Hitch T.C.A."/>
            <person name="Wylensek D."/>
            <person name="Clavel T."/>
        </authorList>
    </citation>
    <scope>NUCLEOTIDE SEQUENCE [LARGE SCALE GENOMIC DNA]</scope>
    <source>
        <strain evidence="2 3">COR2-253-APC-1A</strain>
    </source>
</reference>
<dbReference type="Gene3D" id="1.10.3210.10">
    <property type="entry name" value="Hypothetical protein af1432"/>
    <property type="match status" value="1"/>
</dbReference>
<organism evidence="2 3">
    <name type="scientific">Victivallis vadensis</name>
    <dbReference type="NCBI Taxonomy" id="172901"/>
    <lineage>
        <taxon>Bacteria</taxon>
        <taxon>Pseudomonadati</taxon>
        <taxon>Lentisphaerota</taxon>
        <taxon>Lentisphaeria</taxon>
        <taxon>Victivallales</taxon>
        <taxon>Victivallaceae</taxon>
        <taxon>Victivallis</taxon>
    </lineage>
</organism>
<name>A0A848B6P4_9BACT</name>
<evidence type="ECO:0000313" key="2">
    <source>
        <dbReference type="EMBL" id="NMD89300.1"/>
    </source>
</evidence>
<dbReference type="EMBL" id="JABAEW010000100">
    <property type="protein sequence ID" value="NMD89300.1"/>
    <property type="molecule type" value="Genomic_DNA"/>
</dbReference>
<sequence>MEHLIDRINWRMMEFYSGEDSRQIAHTQCVHDYTRLLAAKSGVEPYRAMLLEIAAILHDIGCPAAREKYGDSRPPRQEEEGERICRDWLPEYPELSCADIDYVAEVVGRHHRFSEAKRLEFIPLFEADLIVNLFEGYYPLDRAAELKEKLVTSVAGRELFDLLFLK</sequence>
<dbReference type="AlphaFoldDB" id="A0A848B6P4"/>
<accession>A0A848B6P4</accession>